<dbReference type="PANTHER" id="PTHR30092">
    <property type="entry name" value="INNER MEMBRANE PROTEIN CRED"/>
    <property type="match status" value="1"/>
</dbReference>
<name>L7VRQ9_9BACT</name>
<accession>L7VRQ9</accession>
<protein>
    <submittedName>
        <fullName evidence="2">Inner membrane protein CreD-like protein</fullName>
    </submittedName>
</protein>
<dbReference type="GO" id="GO:0005886">
    <property type="term" value="C:plasma membrane"/>
    <property type="evidence" value="ECO:0007669"/>
    <property type="project" value="TreeGrafter"/>
</dbReference>
<proteinExistence type="predicted"/>
<sequence>MRRSKLSTQILWVGLITILLTVIATMILPLVRERSLRREKVLADMTRIWGQPHLILGPVAYGAGGAVEIRRFRIDGDIKTSLRRKGIYRFPFYSAKLDMTGKLAASAGRVVVLSRSRLQIDSASLGNRAVFFGEQNESGVYTYRANVAGQSGDELKISLSCEGLQSLSFAPTTVTAEVRLKSDWNDPGFFGDFLPAEYDISKSGFSASWKLHLPRYKAPDEKYLHLPSATEPEADATDSVIQRRSEVATATALQPVPGRYGVNFYQPVDIYQATERSVKYAILFIALTFLTLVLFETISSAEIHPMQYLMAGSALVIFYLLLLALAEYTGFTIAYIAAAGANVLLLAKYSGSFLLNRRHSMAFASVITLLYSLLYVILQLEEFALIAGASTLFLALVATMYLTRKLDWYGPKA</sequence>
<keyword evidence="1" id="KW-0472">Membrane</keyword>
<keyword evidence="1" id="KW-1133">Transmembrane helix</keyword>
<feature type="transmembrane region" description="Helical" evidence="1">
    <location>
        <begin position="307"/>
        <end position="326"/>
    </location>
</feature>
<keyword evidence="1" id="KW-0812">Transmembrane</keyword>
<feature type="transmembrane region" description="Helical" evidence="1">
    <location>
        <begin position="12"/>
        <end position="31"/>
    </location>
</feature>
<feature type="transmembrane region" description="Helical" evidence="1">
    <location>
        <begin position="361"/>
        <end position="378"/>
    </location>
</feature>
<dbReference type="PANTHER" id="PTHR30092:SF0">
    <property type="entry name" value="INNER MEMBRANE PROTEIN CRED"/>
    <property type="match status" value="1"/>
</dbReference>
<dbReference type="EMBL" id="JX649880">
    <property type="protein sequence ID" value="AGC71697.1"/>
    <property type="molecule type" value="Genomic_DNA"/>
</dbReference>
<feature type="transmembrane region" description="Helical" evidence="1">
    <location>
        <begin position="277"/>
        <end position="295"/>
    </location>
</feature>
<evidence type="ECO:0000256" key="1">
    <source>
        <dbReference type="SAM" id="Phobius"/>
    </source>
</evidence>
<feature type="transmembrane region" description="Helical" evidence="1">
    <location>
        <begin position="384"/>
        <end position="403"/>
    </location>
</feature>
<dbReference type="InterPro" id="IPR010364">
    <property type="entry name" value="Uncharacterised_IM_CreD"/>
</dbReference>
<organism evidence="2">
    <name type="scientific">uncultured bacterium A1Q1_fos_300</name>
    <dbReference type="NCBI Taxonomy" id="1256571"/>
    <lineage>
        <taxon>Bacteria</taxon>
        <taxon>environmental samples</taxon>
    </lineage>
</organism>
<dbReference type="Pfam" id="PF06123">
    <property type="entry name" value="CreD"/>
    <property type="match status" value="2"/>
</dbReference>
<evidence type="ECO:0000313" key="2">
    <source>
        <dbReference type="EMBL" id="AGC71697.1"/>
    </source>
</evidence>
<dbReference type="AlphaFoldDB" id="L7VRQ9"/>
<reference evidence="2" key="1">
    <citation type="submission" date="2012-09" db="EMBL/GenBank/DDBJ databases">
        <title>Metagenomic Characterization of a Microbial Community in Wastewater Detects High Levels of Antibiotic Resistance.</title>
        <authorList>
            <person name="Abrams M."/>
            <person name="Caldwell A."/>
            <person name="Vandaei E."/>
            <person name="Lee W."/>
            <person name="Perrott J."/>
            <person name="Khan S.Y."/>
            <person name="Ta J."/>
            <person name="Romero D."/>
            <person name="Nguyen V."/>
            <person name="Pourmand N."/>
            <person name="Ouverney C.C."/>
        </authorList>
    </citation>
    <scope>NUCLEOTIDE SEQUENCE</scope>
</reference>